<evidence type="ECO:0000256" key="1">
    <source>
        <dbReference type="ARBA" id="ARBA00022723"/>
    </source>
</evidence>
<dbReference type="Gene3D" id="4.10.240.10">
    <property type="entry name" value="Zn(2)-C6 fungal-type DNA-binding domain"/>
    <property type="match status" value="1"/>
</dbReference>
<dbReference type="EMBL" id="JAPUFD010000005">
    <property type="protein sequence ID" value="MDI1487097.1"/>
    <property type="molecule type" value="Genomic_DNA"/>
</dbReference>
<dbReference type="Pfam" id="PF08493">
    <property type="entry name" value="AflR"/>
    <property type="match status" value="1"/>
</dbReference>
<evidence type="ECO:0000256" key="4">
    <source>
        <dbReference type="ARBA" id="ARBA00023163"/>
    </source>
</evidence>
<keyword evidence="3" id="KW-0238">DNA-binding</keyword>
<keyword evidence="4" id="KW-0804">Transcription</keyword>
<dbReference type="InterPro" id="IPR050675">
    <property type="entry name" value="OAF3"/>
</dbReference>
<dbReference type="InterPro" id="IPR001138">
    <property type="entry name" value="Zn2Cys6_DnaBD"/>
</dbReference>
<dbReference type="PANTHER" id="PTHR31069:SF31">
    <property type="entry name" value="MONODICTYPHENONE CLUSTER TRANSCRIPTION FACTOR-RELATED"/>
    <property type="match status" value="1"/>
</dbReference>
<evidence type="ECO:0000256" key="5">
    <source>
        <dbReference type="ARBA" id="ARBA00023242"/>
    </source>
</evidence>
<dbReference type="SMART" id="SM00066">
    <property type="entry name" value="GAL4"/>
    <property type="match status" value="1"/>
</dbReference>
<evidence type="ECO:0000313" key="9">
    <source>
        <dbReference type="Proteomes" id="UP001161017"/>
    </source>
</evidence>
<dbReference type="SUPFAM" id="SSF57701">
    <property type="entry name" value="Zn2/Cys6 DNA-binding domain"/>
    <property type="match status" value="1"/>
</dbReference>
<evidence type="ECO:0000256" key="2">
    <source>
        <dbReference type="ARBA" id="ARBA00023015"/>
    </source>
</evidence>
<feature type="compositionally biased region" description="Low complexity" evidence="6">
    <location>
        <begin position="1"/>
        <end position="10"/>
    </location>
</feature>
<dbReference type="GO" id="GO:0045122">
    <property type="term" value="P:aflatoxin biosynthetic process"/>
    <property type="evidence" value="ECO:0007669"/>
    <property type="project" value="InterPro"/>
</dbReference>
<reference evidence="8" key="1">
    <citation type="journal article" date="2023" name="Genome Biol. Evol.">
        <title>First Whole Genome Sequence and Flow Cytometry Genome Size Data for the Lichen-Forming Fungus Ramalina farinacea (Ascomycota).</title>
        <authorList>
            <person name="Llewellyn T."/>
            <person name="Mian S."/>
            <person name="Hill R."/>
            <person name="Leitch I.J."/>
            <person name="Gaya E."/>
        </authorList>
    </citation>
    <scope>NUCLEOTIDE SEQUENCE</scope>
    <source>
        <strain evidence="8">LIQ254RAFAR</strain>
    </source>
</reference>
<feature type="compositionally biased region" description="Polar residues" evidence="6">
    <location>
        <begin position="243"/>
        <end position="259"/>
    </location>
</feature>
<dbReference type="AlphaFoldDB" id="A0AA43TWP3"/>
<sequence>MPDQGQQRAQQPPPAKPVKLRESCDSCLVAKVKCSKQRPLCARCLITGYPCYYGPSSRSGKRRRTGNNEPTSSIPQQTTDASQQTAQQSKENNASTAAVGTQAQIPASSMATEHQSRFAMEDPKSQMHTQNGMHPMMHPANMTLPHVPDNDSLISDGHQLPTPNSPDPCGPWESFVPLSLPEDFLNFIETSPPMSHRGLDLNESAVNSSHNPRNSVSSNSPFEQTTNHHPLHPSPLDMVSLGGPSSNGYHSSNLNSQPSRPLFLPQFHPPLAPPPTPTDATQLHHQNSPPKDVLGQRPNNLPTECDCFAACLATLQTLHNHSWLLSSADDSHAGPPFDSILTINKEAIDRCSRMLGCTKCVSRSGKSIAIMLIGSVFGKVMSLYRAACLMRFGNGNDTGSNGGADGKDGGVKNTTGGGGRLKIQPSAQLAFGAYTVTGEDGRYLEIEILLLDLKRMEVALGAYQERFCSTPVMTNGGGGGGAAGPNGAATPCSGNNEDEAGLYRALTQYFYKNLHYIVQYLKACKSGTSR</sequence>
<keyword evidence="1" id="KW-0479">Metal-binding</keyword>
<dbReference type="GO" id="GO:0005634">
    <property type="term" value="C:nucleus"/>
    <property type="evidence" value="ECO:0007669"/>
    <property type="project" value="InterPro"/>
</dbReference>
<organism evidence="8 9">
    <name type="scientific">Ramalina farinacea</name>
    <dbReference type="NCBI Taxonomy" id="258253"/>
    <lineage>
        <taxon>Eukaryota</taxon>
        <taxon>Fungi</taxon>
        <taxon>Dikarya</taxon>
        <taxon>Ascomycota</taxon>
        <taxon>Pezizomycotina</taxon>
        <taxon>Lecanoromycetes</taxon>
        <taxon>OSLEUM clade</taxon>
        <taxon>Lecanoromycetidae</taxon>
        <taxon>Lecanorales</taxon>
        <taxon>Lecanorineae</taxon>
        <taxon>Ramalinaceae</taxon>
        <taxon>Ramalina</taxon>
    </lineage>
</organism>
<feature type="compositionally biased region" description="Polar residues" evidence="6">
    <location>
        <begin position="204"/>
        <end position="228"/>
    </location>
</feature>
<evidence type="ECO:0000313" key="8">
    <source>
        <dbReference type="EMBL" id="MDI1487097.1"/>
    </source>
</evidence>
<accession>A0AA43TWP3</accession>
<keyword evidence="9" id="KW-1185">Reference proteome</keyword>
<feature type="compositionally biased region" description="Basic and acidic residues" evidence="6">
    <location>
        <begin position="114"/>
        <end position="125"/>
    </location>
</feature>
<feature type="compositionally biased region" description="Polar residues" evidence="6">
    <location>
        <begin position="90"/>
        <end position="113"/>
    </location>
</feature>
<feature type="region of interest" description="Disordered" evidence="6">
    <location>
        <begin position="196"/>
        <end position="293"/>
    </location>
</feature>
<dbReference type="InterPro" id="IPR013700">
    <property type="entry name" value="AflR"/>
</dbReference>
<dbReference type="GO" id="GO:0008270">
    <property type="term" value="F:zinc ion binding"/>
    <property type="evidence" value="ECO:0007669"/>
    <property type="project" value="InterPro"/>
</dbReference>
<dbReference type="CDD" id="cd00067">
    <property type="entry name" value="GAL4"/>
    <property type="match status" value="1"/>
</dbReference>
<dbReference type="Proteomes" id="UP001161017">
    <property type="component" value="Unassembled WGS sequence"/>
</dbReference>
<dbReference type="PROSITE" id="PS50048">
    <property type="entry name" value="ZN2_CY6_FUNGAL_2"/>
    <property type="match status" value="1"/>
</dbReference>
<protein>
    <recommendedName>
        <fullName evidence="7">Zn(2)-C6 fungal-type domain-containing protein</fullName>
    </recommendedName>
</protein>
<feature type="region of interest" description="Disordered" evidence="6">
    <location>
        <begin position="55"/>
        <end position="127"/>
    </location>
</feature>
<proteinExistence type="predicted"/>
<dbReference type="InterPro" id="IPR036864">
    <property type="entry name" value="Zn2-C6_fun-type_DNA-bd_sf"/>
</dbReference>
<feature type="domain" description="Zn(2)-C6 fungal-type" evidence="7">
    <location>
        <begin position="23"/>
        <end position="53"/>
    </location>
</feature>
<dbReference type="PRINTS" id="PR00755">
    <property type="entry name" value="AFLATOXINBRP"/>
</dbReference>
<dbReference type="GO" id="GO:0003677">
    <property type="term" value="F:DNA binding"/>
    <property type="evidence" value="ECO:0007669"/>
    <property type="project" value="UniProtKB-KW"/>
</dbReference>
<keyword evidence="2" id="KW-0805">Transcription regulation</keyword>
<evidence type="ECO:0000256" key="6">
    <source>
        <dbReference type="SAM" id="MobiDB-lite"/>
    </source>
</evidence>
<name>A0AA43TWP3_9LECA</name>
<dbReference type="PANTHER" id="PTHR31069">
    <property type="entry name" value="OLEATE-ACTIVATED TRANSCRIPTION FACTOR 1-RELATED"/>
    <property type="match status" value="1"/>
</dbReference>
<feature type="region of interest" description="Disordered" evidence="6">
    <location>
        <begin position="1"/>
        <end position="21"/>
    </location>
</feature>
<feature type="compositionally biased region" description="Pro residues" evidence="6">
    <location>
        <begin position="267"/>
        <end position="277"/>
    </location>
</feature>
<gene>
    <name evidence="8" type="ORF">OHK93_006365</name>
</gene>
<evidence type="ECO:0000256" key="3">
    <source>
        <dbReference type="ARBA" id="ARBA00023125"/>
    </source>
</evidence>
<feature type="region of interest" description="Disordered" evidence="6">
    <location>
        <begin position="399"/>
        <end position="419"/>
    </location>
</feature>
<comment type="caution">
    <text evidence="8">The sequence shown here is derived from an EMBL/GenBank/DDBJ whole genome shotgun (WGS) entry which is preliminary data.</text>
</comment>
<dbReference type="GO" id="GO:0000981">
    <property type="term" value="F:DNA-binding transcription factor activity, RNA polymerase II-specific"/>
    <property type="evidence" value="ECO:0007669"/>
    <property type="project" value="InterPro"/>
</dbReference>
<evidence type="ECO:0000259" key="7">
    <source>
        <dbReference type="PROSITE" id="PS50048"/>
    </source>
</evidence>
<dbReference type="Pfam" id="PF00172">
    <property type="entry name" value="Zn_clus"/>
    <property type="match status" value="1"/>
</dbReference>
<keyword evidence="5" id="KW-0539">Nucleus</keyword>
<feature type="compositionally biased region" description="Low complexity" evidence="6">
    <location>
        <begin position="76"/>
        <end position="89"/>
    </location>
</feature>